<feature type="transmembrane region" description="Helical" evidence="7">
    <location>
        <begin position="297"/>
        <end position="319"/>
    </location>
</feature>
<keyword evidence="3" id="KW-1003">Cell membrane</keyword>
<dbReference type="CDD" id="cd01949">
    <property type="entry name" value="GGDEF"/>
    <property type="match status" value="1"/>
</dbReference>
<evidence type="ECO:0000256" key="5">
    <source>
        <dbReference type="ARBA" id="ARBA00022989"/>
    </source>
</evidence>
<dbReference type="Pfam" id="PF02743">
    <property type="entry name" value="dCache_1"/>
    <property type="match status" value="1"/>
</dbReference>
<dbReference type="SUPFAM" id="SSF55073">
    <property type="entry name" value="Nucleotide cyclase"/>
    <property type="match status" value="1"/>
</dbReference>
<evidence type="ECO:0000313" key="9">
    <source>
        <dbReference type="EMBL" id="ESE42541.1"/>
    </source>
</evidence>
<reference evidence="9 10" key="1">
    <citation type="journal article" date="2013" name="Genome Announc.">
        <title>Draft Genome Sequence of Shewanella decolorationis S12, a Dye-Degrading Bacterium Isolated from a Wastewater Treatment Plant.</title>
        <authorList>
            <person name="Xu M."/>
            <person name="Fang Y."/>
            <person name="Liu J."/>
            <person name="Chen X."/>
            <person name="Sun G."/>
            <person name="Guo J."/>
            <person name="Hua Z."/>
            <person name="Tu Q."/>
            <person name="Wu L."/>
            <person name="Zhou J."/>
            <person name="Liu X."/>
        </authorList>
    </citation>
    <scope>NUCLEOTIDE SEQUENCE [LARGE SCALE GENOMIC DNA]</scope>
    <source>
        <strain evidence="9 10">S12</strain>
    </source>
</reference>
<comment type="caution">
    <text evidence="9">The sequence shown here is derived from an EMBL/GenBank/DDBJ whole genome shotgun (WGS) entry which is preliminary data.</text>
</comment>
<evidence type="ECO:0000256" key="1">
    <source>
        <dbReference type="ARBA" id="ARBA00004651"/>
    </source>
</evidence>
<proteinExistence type="predicted"/>
<protein>
    <recommendedName>
        <fullName evidence="2">diguanylate cyclase</fullName>
        <ecNumber evidence="2">2.7.7.65</ecNumber>
    </recommendedName>
</protein>
<dbReference type="CDD" id="cd18773">
    <property type="entry name" value="PDC1_HK_sensor"/>
    <property type="match status" value="1"/>
</dbReference>
<dbReference type="InterPro" id="IPR043128">
    <property type="entry name" value="Rev_trsase/Diguanyl_cyclase"/>
</dbReference>
<dbReference type="Gene3D" id="3.30.450.20">
    <property type="entry name" value="PAS domain"/>
    <property type="match status" value="1"/>
</dbReference>
<dbReference type="SMART" id="SM00267">
    <property type="entry name" value="GGDEF"/>
    <property type="match status" value="1"/>
</dbReference>
<gene>
    <name evidence="9" type="ORF">SHD_0799</name>
</gene>
<keyword evidence="4 7" id="KW-0812">Transmembrane</keyword>
<dbReference type="Pfam" id="PF00990">
    <property type="entry name" value="GGDEF"/>
    <property type="match status" value="1"/>
</dbReference>
<dbReference type="Gene3D" id="3.30.70.270">
    <property type="match status" value="1"/>
</dbReference>
<dbReference type="PANTHER" id="PTHR45138">
    <property type="entry name" value="REGULATORY COMPONENTS OF SENSORY TRANSDUCTION SYSTEM"/>
    <property type="match status" value="1"/>
</dbReference>
<dbReference type="EMBL" id="AXZL01000049">
    <property type="protein sequence ID" value="ESE42541.1"/>
    <property type="molecule type" value="Genomic_DNA"/>
</dbReference>
<dbReference type="InterPro" id="IPR000160">
    <property type="entry name" value="GGDEF_dom"/>
</dbReference>
<dbReference type="PROSITE" id="PS50887">
    <property type="entry name" value="GGDEF"/>
    <property type="match status" value="1"/>
</dbReference>
<evidence type="ECO:0000256" key="4">
    <source>
        <dbReference type="ARBA" id="ARBA00022692"/>
    </source>
</evidence>
<evidence type="ECO:0000256" key="6">
    <source>
        <dbReference type="ARBA" id="ARBA00023136"/>
    </source>
</evidence>
<evidence type="ECO:0000313" key="10">
    <source>
        <dbReference type="Proteomes" id="UP000017548"/>
    </source>
</evidence>
<dbReference type="InterPro" id="IPR033479">
    <property type="entry name" value="dCache_1"/>
</dbReference>
<evidence type="ECO:0000256" key="2">
    <source>
        <dbReference type="ARBA" id="ARBA00012528"/>
    </source>
</evidence>
<sequence>MLLELEMGNHVWNDKKKFIWLLSILLLVAFLVTSGISYKVAHDSLSQQIESNTLPLTSDNIYSEIQQDLLRPIFISSLMAQDTFVRDWTLNHEQEPEKLVRYLKEIQDKYDTVTSFFVSEQSRNYYHSSGVLKKIQDIEPNDAWYFRVRSLPESEHFEINIDADTADRTKTTVFVNYKVFDFEGKFIGVTGVGLAVEKVKSLIELYQKRYNRRVFFTDRQGNVTLHGDEYDGANSLQSSVGLEQLSTRILTSPSAAFSYQRNGKTVYLNSRLVPEFKWYLIVEQEDAPQEQELLNTFWGNLVLSLVVTIGILFISNMTLGRYQRKLEVMASTDKLTGAANRQVFEEYFHQTLEKAKLSQTPISILLVDIDHFKKVNDSYGHSVGDLVLKTVTNLLRSQLKEQDILCRWGGEEFLVLLPEMDLSHSAELAERFRDSISQRELKVNGVHIAITVSIGVAEYQKPEPAEDLIKRADLALYQAKEAGRNQVVLNQ</sequence>
<dbReference type="NCBIfam" id="TIGR00254">
    <property type="entry name" value="GGDEF"/>
    <property type="match status" value="1"/>
</dbReference>
<organism evidence="9 10">
    <name type="scientific">Shewanella decolorationis S12</name>
    <dbReference type="NCBI Taxonomy" id="1353536"/>
    <lineage>
        <taxon>Bacteria</taxon>
        <taxon>Pseudomonadati</taxon>
        <taxon>Pseudomonadota</taxon>
        <taxon>Gammaproteobacteria</taxon>
        <taxon>Alteromonadales</taxon>
        <taxon>Shewanellaceae</taxon>
        <taxon>Shewanella</taxon>
    </lineage>
</organism>
<evidence type="ECO:0000256" key="7">
    <source>
        <dbReference type="SAM" id="Phobius"/>
    </source>
</evidence>
<accession>A0ABP2Z6D7</accession>
<dbReference type="EC" id="2.7.7.65" evidence="2"/>
<dbReference type="Proteomes" id="UP000017548">
    <property type="component" value="Unassembled WGS sequence"/>
</dbReference>
<keyword evidence="6 7" id="KW-0472">Membrane</keyword>
<keyword evidence="5 7" id="KW-1133">Transmembrane helix</keyword>
<evidence type="ECO:0000259" key="8">
    <source>
        <dbReference type="PROSITE" id="PS50887"/>
    </source>
</evidence>
<comment type="subcellular location">
    <subcellularLocation>
        <location evidence="1">Cell membrane</location>
        <topology evidence="1">Multi-pass membrane protein</topology>
    </subcellularLocation>
</comment>
<name>A0ABP2Z6D7_9GAMM</name>
<dbReference type="InterPro" id="IPR050469">
    <property type="entry name" value="Diguanylate_Cyclase"/>
</dbReference>
<keyword evidence="10" id="KW-1185">Reference proteome</keyword>
<evidence type="ECO:0000256" key="3">
    <source>
        <dbReference type="ARBA" id="ARBA00022475"/>
    </source>
</evidence>
<feature type="domain" description="GGDEF" evidence="8">
    <location>
        <begin position="360"/>
        <end position="491"/>
    </location>
</feature>
<dbReference type="InterPro" id="IPR029787">
    <property type="entry name" value="Nucleotide_cyclase"/>
</dbReference>
<dbReference type="PANTHER" id="PTHR45138:SF26">
    <property type="entry name" value="DIGUANYLATE CYCLASE"/>
    <property type="match status" value="1"/>
</dbReference>